<keyword evidence="2" id="KW-1133">Transmembrane helix</keyword>
<reference evidence="4" key="4">
    <citation type="submission" date="2025-09" db="UniProtKB">
        <authorList>
            <consortium name="Ensembl"/>
        </authorList>
    </citation>
    <scope>IDENTIFICATION</scope>
    <source>
        <strain evidence="4">17573</strain>
    </source>
</reference>
<dbReference type="GeneID" id="100429769"/>
<evidence type="ECO:0000256" key="1">
    <source>
        <dbReference type="SAM" id="MobiDB-lite"/>
    </source>
</evidence>
<feature type="region of interest" description="Disordered" evidence="1">
    <location>
        <begin position="244"/>
        <end position="298"/>
    </location>
</feature>
<dbReference type="InterPro" id="IPR040438">
    <property type="entry name" value="HIDE1"/>
</dbReference>
<dbReference type="SUPFAM" id="SSF48726">
    <property type="entry name" value="Immunoglobulin"/>
    <property type="match status" value="1"/>
</dbReference>
<evidence type="ECO:0000313" key="4">
    <source>
        <dbReference type="Ensembl" id="ENSMMUP00000024969.4"/>
    </source>
</evidence>
<dbReference type="Pfam" id="PF17737">
    <property type="entry name" value="Ig_C19orf38"/>
    <property type="match status" value="1"/>
</dbReference>
<keyword evidence="5" id="KW-1185">Reference proteome</keyword>
<dbReference type="OMA" id="NFLGANF"/>
<dbReference type="KEGG" id="mcc:100429769"/>
<dbReference type="Proteomes" id="UP000006718">
    <property type="component" value="Chromosome 19"/>
</dbReference>
<dbReference type="Bgee" id="ENSMMUG00000018981">
    <property type="expression patterns" value="Expressed in ileum and 17 other cell types or tissues"/>
</dbReference>
<gene>
    <name evidence="4 6" type="primary">C19H19orf38</name>
</gene>
<feature type="domain" description="C19orf38 Ig" evidence="3">
    <location>
        <begin position="90"/>
        <end position="180"/>
    </location>
</feature>
<name>F6Y4J6_MACMU</name>
<evidence type="ECO:0000313" key="6">
    <source>
        <dbReference type="VGNC" id="VGNC:70457"/>
    </source>
</evidence>
<organism evidence="4 5">
    <name type="scientific">Macaca mulatta</name>
    <name type="common">Rhesus macaque</name>
    <dbReference type="NCBI Taxonomy" id="9544"/>
    <lineage>
        <taxon>Eukaryota</taxon>
        <taxon>Metazoa</taxon>
        <taxon>Chordata</taxon>
        <taxon>Craniata</taxon>
        <taxon>Vertebrata</taxon>
        <taxon>Euteleostomi</taxon>
        <taxon>Mammalia</taxon>
        <taxon>Eutheria</taxon>
        <taxon>Euarchontoglires</taxon>
        <taxon>Primates</taxon>
        <taxon>Haplorrhini</taxon>
        <taxon>Catarrhini</taxon>
        <taxon>Cercopithecidae</taxon>
        <taxon>Cercopithecinae</taxon>
        <taxon>Macaca</taxon>
    </lineage>
</organism>
<reference evidence="4" key="3">
    <citation type="submission" date="2025-08" db="UniProtKB">
        <authorList>
            <consortium name="Ensembl"/>
        </authorList>
    </citation>
    <scope>IDENTIFICATION</scope>
    <source>
        <strain evidence="4">17573</strain>
    </source>
</reference>
<dbReference type="Ensembl" id="ENSMMUT00000026680.4">
    <property type="protein sequence ID" value="ENSMMUP00000024969.4"/>
    <property type="gene ID" value="ENSMMUG00000018981.4"/>
</dbReference>
<dbReference type="AlphaFoldDB" id="F6Y4J6"/>
<dbReference type="PaxDb" id="9544-ENSMMUP00000024969"/>
<dbReference type="InterPro" id="IPR036179">
    <property type="entry name" value="Ig-like_dom_sf"/>
</dbReference>
<evidence type="ECO:0000313" key="5">
    <source>
        <dbReference type="Proteomes" id="UP000006718"/>
    </source>
</evidence>
<proteinExistence type="predicted"/>
<dbReference type="PANTHER" id="PTHR36859">
    <property type="entry name" value="PROTEIN HIDE1"/>
    <property type="match status" value="1"/>
</dbReference>
<dbReference type="FunCoup" id="F6Y4J6">
    <property type="interactions" value="20"/>
</dbReference>
<evidence type="ECO:0000259" key="3">
    <source>
        <dbReference type="Pfam" id="PF17737"/>
    </source>
</evidence>
<dbReference type="SMR" id="F6Y4J6"/>
<reference evidence="5" key="1">
    <citation type="journal article" date="2007" name="Science">
        <title>Evolutionary and biomedical insights from the rhesus macaque genome.</title>
        <authorList>
            <person name="Gibbs R.A."/>
            <person name="Rogers J."/>
            <person name="Katze M.G."/>
            <person name="Bumgarner R."/>
            <person name="Weinstock G.M."/>
            <person name="Mardis E.R."/>
            <person name="Remington K.A."/>
            <person name="Strausberg R.L."/>
            <person name="Venter J.C."/>
            <person name="Wilson R.K."/>
            <person name="Batzer M.A."/>
            <person name="Bustamante C.D."/>
            <person name="Eichler E.E."/>
            <person name="Hahn M.W."/>
            <person name="Hardison R.C."/>
            <person name="Makova K.D."/>
            <person name="Miller W."/>
            <person name="Milosavljevic A."/>
            <person name="Palermo R.E."/>
            <person name="Siepel A."/>
            <person name="Sikela J.M."/>
            <person name="Attaway T."/>
            <person name="Bell S."/>
            <person name="Bernard K.E."/>
            <person name="Buhay C.J."/>
            <person name="Chandrabose M.N."/>
            <person name="Dao M."/>
            <person name="Davis C."/>
            <person name="Delehaunty K.D."/>
            <person name="Ding Y."/>
            <person name="Dinh H.H."/>
            <person name="Dugan-Rocha S."/>
            <person name="Fulton L.A."/>
            <person name="Gabisi R.A."/>
            <person name="Garner T.T."/>
            <person name="Godfrey J."/>
            <person name="Hawes A.C."/>
            <person name="Hernandez J."/>
            <person name="Hines S."/>
            <person name="Holder M."/>
            <person name="Hume J."/>
            <person name="Jhangiani S.N."/>
            <person name="Joshi V."/>
            <person name="Khan Z.M."/>
            <person name="Kirkness E.F."/>
            <person name="Cree A."/>
            <person name="Fowler R.G."/>
            <person name="Lee S."/>
            <person name="Lewis L.R."/>
            <person name="Li Z."/>
            <person name="Liu Y.-S."/>
            <person name="Moore S.M."/>
            <person name="Muzny D."/>
            <person name="Nazareth L.V."/>
            <person name="Ngo D.N."/>
            <person name="Okwuonu G.O."/>
            <person name="Pai G."/>
            <person name="Parker D."/>
            <person name="Paul H.A."/>
            <person name="Pfannkoch C."/>
            <person name="Pohl C.S."/>
            <person name="Rogers Y.-H.C."/>
            <person name="Ruiz S.J."/>
            <person name="Sabo A."/>
            <person name="Santibanez J."/>
            <person name="Schneider B.W."/>
            <person name="Smith S.M."/>
            <person name="Sodergren E."/>
            <person name="Svatek A.F."/>
            <person name="Utterback T.R."/>
            <person name="Vattathil S."/>
            <person name="Warren W."/>
            <person name="White C.S."/>
            <person name="Chinwalla A.T."/>
            <person name="Feng Y."/>
            <person name="Halpern A.L."/>
            <person name="Hillier L.W."/>
            <person name="Huang X."/>
            <person name="Minx P."/>
            <person name="Nelson J.O."/>
            <person name="Pepin K.H."/>
            <person name="Qin X."/>
            <person name="Sutton G.G."/>
            <person name="Venter E."/>
            <person name="Walenz B.P."/>
            <person name="Wallis J.W."/>
            <person name="Worley K.C."/>
            <person name="Yang S.-P."/>
            <person name="Jones S.M."/>
            <person name="Marra M.A."/>
            <person name="Rocchi M."/>
            <person name="Schein J.E."/>
            <person name="Baertsch R."/>
            <person name="Clarke L."/>
            <person name="Csuros M."/>
            <person name="Glasscock J."/>
            <person name="Harris R.A."/>
            <person name="Havlak P."/>
            <person name="Jackson A.R."/>
            <person name="Jiang H."/>
            <person name="Liu Y."/>
            <person name="Messina D.N."/>
            <person name="Shen Y."/>
            <person name="Song H.X.-Z."/>
            <person name="Wylie T."/>
            <person name="Zhang L."/>
            <person name="Birney E."/>
            <person name="Han K."/>
            <person name="Konkel M.K."/>
            <person name="Lee J."/>
            <person name="Smit A.F.A."/>
            <person name="Ullmer B."/>
            <person name="Wang H."/>
            <person name="Xing J."/>
            <person name="Burhans R."/>
            <person name="Cheng Z."/>
            <person name="Karro J.E."/>
            <person name="Ma J."/>
            <person name="Raney B."/>
            <person name="She X."/>
            <person name="Cox M.J."/>
            <person name="Demuth J.P."/>
            <person name="Dumas L.J."/>
            <person name="Han S.-G."/>
            <person name="Hopkins J."/>
            <person name="Karimpour-Fard A."/>
            <person name="Kim Y.H."/>
            <person name="Pollack J.R."/>
            <person name="Vinar T."/>
            <person name="Addo-Quaye C."/>
            <person name="Degenhardt J."/>
            <person name="Denby A."/>
            <person name="Hubisz M.J."/>
            <person name="Indap A."/>
            <person name="Kosiol C."/>
            <person name="Lahn B.T."/>
            <person name="Lawson H.A."/>
            <person name="Marklein A."/>
            <person name="Nielsen R."/>
            <person name="Vallender E.J."/>
            <person name="Clark A.G."/>
            <person name="Ferguson B."/>
            <person name="Hernandez R.D."/>
            <person name="Hirani K."/>
            <person name="Kehrer-Sawatzki H."/>
            <person name="Kolb J."/>
            <person name="Patil S."/>
            <person name="Pu L.-L."/>
            <person name="Ren Y."/>
            <person name="Smith D.G."/>
            <person name="Wheeler D.A."/>
            <person name="Schenck I."/>
            <person name="Ball E.V."/>
            <person name="Chen R."/>
            <person name="Cooper D.N."/>
            <person name="Giardine B."/>
            <person name="Hsu F."/>
            <person name="Kent W.J."/>
            <person name="Lesk A."/>
            <person name="Nelson D.L."/>
            <person name="O'brien W.E."/>
            <person name="Pruefer K."/>
            <person name="Stenson P.D."/>
            <person name="Wallace J.C."/>
            <person name="Ke H."/>
            <person name="Liu X.-M."/>
            <person name="Wang P."/>
            <person name="Xiang A.P."/>
            <person name="Yang F."/>
            <person name="Barber G.P."/>
            <person name="Haussler D."/>
            <person name="Karolchik D."/>
            <person name="Kern A.D."/>
            <person name="Kuhn R.M."/>
            <person name="Smith K.E."/>
            <person name="Zwieg A.S."/>
        </authorList>
    </citation>
    <scope>NUCLEOTIDE SEQUENCE [LARGE SCALE GENOMIC DNA]</scope>
    <source>
        <strain evidence="5">17573</strain>
    </source>
</reference>
<keyword evidence="2" id="KW-0472">Membrane</keyword>
<feature type="transmembrane region" description="Helical" evidence="2">
    <location>
        <begin position="185"/>
        <end position="210"/>
    </location>
</feature>
<dbReference type="eggNOG" id="ENOG502S4F6">
    <property type="taxonomic scope" value="Eukaryota"/>
</dbReference>
<dbReference type="InterPro" id="IPR041066">
    <property type="entry name" value="C19orf38_Ig"/>
</dbReference>
<dbReference type="GeneTree" id="ENSGT00390000008862"/>
<dbReference type="Gene3D" id="2.60.40.10">
    <property type="entry name" value="Immunoglobulins"/>
    <property type="match status" value="1"/>
</dbReference>
<dbReference type="CTD" id="102121849"/>
<protein>
    <submittedName>
        <fullName evidence="4">Chromosome 19 C19orf38 homolog</fullName>
    </submittedName>
</protein>
<dbReference type="VEuPathDB" id="HostDB:ENSMMUG00000018981"/>
<dbReference type="HOGENOM" id="CLU_088804_0_0_1"/>
<keyword evidence="2" id="KW-0812">Transmembrane</keyword>
<dbReference type="OrthoDB" id="9219586at2759"/>
<dbReference type="VGNC" id="VGNC:70457">
    <property type="gene designation" value="C19H19orf38"/>
</dbReference>
<sequence>MFGEGVGRGESPFQCSSLCVQLPASEETLSLRISPGSPFPDLASQEELAGSLGPLWPLPDFPAKRGGEMPWTILLLAAGSLAIPRPSIRLVPPHPSNQEDPIHIACMAPGNFLGANFTLYRGGQVVQILQAHGDQRGVTFNLNGSSSEASGEPFHCQYGVLGELSQPQLSDLSEPVNVSFPVPTWILVLSLSLAGAVFLLAGLVAVVLVVRRVKLKNLQKKRDRESCWAQINFNSPDMSFDNSLFTVSGKTMPEEDPATLDDHSGTTATPSNSRTRKRPTSTSSLPEIPEFSTFRACQ</sequence>
<dbReference type="PANTHER" id="PTHR36859:SF1">
    <property type="entry name" value="PROTEIN HIDE1"/>
    <property type="match status" value="1"/>
</dbReference>
<evidence type="ECO:0000256" key="2">
    <source>
        <dbReference type="SAM" id="Phobius"/>
    </source>
</evidence>
<dbReference type="RefSeq" id="XP_014978378.1">
    <property type="nucleotide sequence ID" value="XM_015122892.2"/>
</dbReference>
<dbReference type="InterPro" id="IPR013783">
    <property type="entry name" value="Ig-like_fold"/>
</dbReference>
<reference evidence="4" key="2">
    <citation type="submission" date="2019-01" db="EMBL/GenBank/DDBJ databases">
        <authorList>
            <person name="Graves T."/>
            <person name="Eichler E.E."/>
            <person name="Wilson R.K."/>
        </authorList>
    </citation>
    <scope>NUCLEOTIDE SEQUENCE [LARGE SCALE GENOMIC DNA]</scope>
    <source>
        <strain evidence="4">17573</strain>
    </source>
</reference>
<accession>F6Y4J6</accession>
<dbReference type="InParanoid" id="F6Y4J6"/>